<keyword evidence="2" id="KW-1185">Reference proteome</keyword>
<evidence type="ECO:0000313" key="2">
    <source>
        <dbReference type="Proteomes" id="UP001615411"/>
    </source>
</evidence>
<comment type="caution">
    <text evidence="1">The sequence shown here is derived from an EMBL/GenBank/DDBJ whole genome shotgun (WGS) entry which is preliminary data.</text>
</comment>
<gene>
    <name evidence="1" type="ORF">ACIKP7_02765</name>
</gene>
<sequence>MTFDESDDVSLKPSLRVNPGKVFVPHWQGTVLRLVVHRFFPAVLAYRLKQWRYKQQKK</sequence>
<accession>A0ACC7LPP5</accession>
<reference evidence="1" key="1">
    <citation type="submission" date="2024-10" db="EMBL/GenBank/DDBJ databases">
        <title>Aeromonas and Pseudomonas from the Cagarras Archipelago, Rio de Janeiro, Brazil.</title>
        <authorList>
            <person name="Canellas A.L.B."/>
            <person name="Laport M.S."/>
        </authorList>
    </citation>
    <scope>NUCLEOTIDE SEQUENCE</scope>
    <source>
        <strain evidence="1">ACP-7</strain>
    </source>
</reference>
<protein>
    <submittedName>
        <fullName evidence="1">Uncharacterized protein</fullName>
    </submittedName>
</protein>
<name>A0ACC7LPP5_9PSED</name>
<proteinExistence type="predicted"/>
<organism evidence="1 2">
    <name type="scientific">Pseudomonas caricapapayae</name>
    <dbReference type="NCBI Taxonomy" id="46678"/>
    <lineage>
        <taxon>Bacteria</taxon>
        <taxon>Pseudomonadati</taxon>
        <taxon>Pseudomonadota</taxon>
        <taxon>Gammaproteobacteria</taxon>
        <taxon>Pseudomonadales</taxon>
        <taxon>Pseudomonadaceae</taxon>
        <taxon>Pseudomonas</taxon>
    </lineage>
</organism>
<evidence type="ECO:0000313" key="1">
    <source>
        <dbReference type="EMBL" id="MFJ1337043.1"/>
    </source>
</evidence>
<dbReference type="Proteomes" id="UP001615411">
    <property type="component" value="Unassembled WGS sequence"/>
</dbReference>
<dbReference type="EMBL" id="JBIUGF010000005">
    <property type="protein sequence ID" value="MFJ1337043.1"/>
    <property type="molecule type" value="Genomic_DNA"/>
</dbReference>